<accession>A0ABP9CV99</accession>
<comment type="caution">
    <text evidence="1">The sequence shown here is derived from an EMBL/GenBank/DDBJ whole genome shotgun (WGS) entry which is preliminary data.</text>
</comment>
<dbReference type="EMBL" id="BAABJX010000001">
    <property type="protein sequence ID" value="GAA4820118.1"/>
    <property type="molecule type" value="Genomic_DNA"/>
</dbReference>
<gene>
    <name evidence="1" type="ORF">GCM10023331_00650</name>
</gene>
<reference evidence="2" key="1">
    <citation type="journal article" date="2019" name="Int. J. Syst. Evol. Microbiol.">
        <title>The Global Catalogue of Microorganisms (GCM) 10K type strain sequencing project: providing services to taxonomists for standard genome sequencing and annotation.</title>
        <authorList>
            <consortium name="The Broad Institute Genomics Platform"/>
            <consortium name="The Broad Institute Genome Sequencing Center for Infectious Disease"/>
            <person name="Wu L."/>
            <person name="Ma J."/>
        </authorList>
    </citation>
    <scope>NUCLEOTIDE SEQUENCE [LARGE SCALE GENOMIC DNA]</scope>
    <source>
        <strain evidence="2">JCM 18326</strain>
    </source>
</reference>
<evidence type="ECO:0000313" key="1">
    <source>
        <dbReference type="EMBL" id="GAA4820118.1"/>
    </source>
</evidence>
<dbReference type="Pfam" id="PF10677">
    <property type="entry name" value="DUF2490"/>
    <property type="match status" value="1"/>
</dbReference>
<dbReference type="Proteomes" id="UP001500298">
    <property type="component" value="Unassembled WGS sequence"/>
</dbReference>
<protein>
    <recommendedName>
        <fullName evidence="3">DUF2490 domain-containing protein</fullName>
    </recommendedName>
</protein>
<proteinExistence type="predicted"/>
<keyword evidence="2" id="KW-1185">Reference proteome</keyword>
<sequence length="228" mass="27144">MQGNAQTSIGWHRNEGQQWLQLYGQGQIADRWWVLPDASYRWRGGREKSKTLLRLGIGYDIQPKLRLTAGVGYFESFQTDLKVQSEWRPYQEVTYKSPRKKGTLGFRLRVEERFNRYYEEEGASTQHDFQVRIRPRVSYALPVWKKEDSLYSLYFTVADELFINPNKLNYMSTLQNRFMLGPELRMGNELKLNMTYNAQVAGTTMDAEYRYTNVLWLRATYRFDLRKK</sequence>
<organism evidence="1 2">
    <name type="scientific">Algivirga pacifica</name>
    <dbReference type="NCBI Taxonomy" id="1162670"/>
    <lineage>
        <taxon>Bacteria</taxon>
        <taxon>Pseudomonadati</taxon>
        <taxon>Bacteroidota</taxon>
        <taxon>Cytophagia</taxon>
        <taxon>Cytophagales</taxon>
        <taxon>Flammeovirgaceae</taxon>
        <taxon>Algivirga</taxon>
    </lineage>
</organism>
<name>A0ABP9CV99_9BACT</name>
<evidence type="ECO:0000313" key="2">
    <source>
        <dbReference type="Proteomes" id="UP001500298"/>
    </source>
</evidence>
<evidence type="ECO:0008006" key="3">
    <source>
        <dbReference type="Google" id="ProtNLM"/>
    </source>
</evidence>
<dbReference type="InterPro" id="IPR019619">
    <property type="entry name" value="DUF2490"/>
</dbReference>